<dbReference type="EMBL" id="JRLF01000006">
    <property type="protein sequence ID" value="KQB42783.1"/>
    <property type="molecule type" value="Genomic_DNA"/>
</dbReference>
<dbReference type="STRING" id="362413.RC62_3790"/>
<dbReference type="Proteomes" id="UP000050443">
    <property type="component" value="Unassembled WGS sequence"/>
</dbReference>
<organism evidence="2 3">
    <name type="scientific">Flavobacterium aquidurense</name>
    <dbReference type="NCBI Taxonomy" id="362413"/>
    <lineage>
        <taxon>Bacteria</taxon>
        <taxon>Pseudomonadati</taxon>
        <taxon>Bacteroidota</taxon>
        <taxon>Flavobacteriia</taxon>
        <taxon>Flavobacteriales</taxon>
        <taxon>Flavobacteriaceae</taxon>
        <taxon>Flavobacterium</taxon>
    </lineage>
</organism>
<gene>
    <name evidence="2" type="ORF">RC62_3790</name>
</gene>
<dbReference type="PANTHER" id="PTHR43162">
    <property type="match status" value="1"/>
</dbReference>
<protein>
    <submittedName>
        <fullName evidence="2">NmrA family protein</fullName>
    </submittedName>
</protein>
<comment type="caution">
    <text evidence="2">The sequence shown here is derived from an EMBL/GenBank/DDBJ whole genome shotgun (WGS) entry which is preliminary data.</text>
</comment>
<dbReference type="AlphaFoldDB" id="A0A0Q1BPB1"/>
<dbReference type="Gene3D" id="3.90.25.10">
    <property type="entry name" value="UDP-galactose 4-epimerase, domain 1"/>
    <property type="match status" value="1"/>
</dbReference>
<dbReference type="PANTHER" id="PTHR43162:SF1">
    <property type="entry name" value="PRESTALK A DIFFERENTIATION PROTEIN A"/>
    <property type="match status" value="1"/>
</dbReference>
<dbReference type="RefSeq" id="WP_055092907.1">
    <property type="nucleotide sequence ID" value="NZ_JRLF01000006.1"/>
</dbReference>
<dbReference type="Gene3D" id="3.40.50.720">
    <property type="entry name" value="NAD(P)-binding Rossmann-like Domain"/>
    <property type="match status" value="1"/>
</dbReference>
<accession>A0A0Q1BPB1</accession>
<reference evidence="2 3" key="1">
    <citation type="submission" date="2014-09" db="EMBL/GenBank/DDBJ databases">
        <title>Genome sequence of Flavobacterium aquidurense RC62.</title>
        <authorList>
            <person name="Kim J.F."/>
            <person name="Kwak M.-J."/>
        </authorList>
    </citation>
    <scope>NUCLEOTIDE SEQUENCE [LARGE SCALE GENOMIC DNA]</scope>
    <source>
        <strain evidence="2 3">RC62</strain>
    </source>
</reference>
<dbReference type="InterPro" id="IPR016040">
    <property type="entry name" value="NAD(P)-bd_dom"/>
</dbReference>
<dbReference type="InterPro" id="IPR051604">
    <property type="entry name" value="Ergot_Alk_Oxidoreductase"/>
</dbReference>
<dbReference type="InterPro" id="IPR036291">
    <property type="entry name" value="NAD(P)-bd_dom_sf"/>
</dbReference>
<proteinExistence type="predicted"/>
<dbReference type="OrthoDB" id="2149806at2"/>
<sequence>MKITISGSLGNIGKPLTTKLIASGHDVTVISSNNDRVEAIEALGAKAVIGSVNDVAFLKNAFAGADAVFAMTPPNLGGSNIIANTTTAGKALAEAITAAGVKRVVMLSSIGADLPTGNGPIAGLYNIEKIYETLENVSITFLRAGFFYTNLYNDVPMIKGAGIIGSNYPATATIPFVHPEDIAIAAAEELQKTPSGKNVRYIVSDVRTAGDVAKNLGQAIEKPELPWIEFTDEQSFGGMQQAGLPEEIAGLYQEMGSGLRSGKIQEHFLSNTFSVDGKIKLEDFAKEFAAKF</sequence>
<feature type="domain" description="NAD(P)-binding" evidence="1">
    <location>
        <begin position="7"/>
        <end position="115"/>
    </location>
</feature>
<evidence type="ECO:0000313" key="2">
    <source>
        <dbReference type="EMBL" id="KQB42783.1"/>
    </source>
</evidence>
<name>A0A0Q1BPB1_9FLAO</name>
<dbReference type="PATRIC" id="fig|362413.3.peg.3715"/>
<evidence type="ECO:0000259" key="1">
    <source>
        <dbReference type="Pfam" id="PF13460"/>
    </source>
</evidence>
<dbReference type="SUPFAM" id="SSF51735">
    <property type="entry name" value="NAD(P)-binding Rossmann-fold domains"/>
    <property type="match status" value="1"/>
</dbReference>
<dbReference type="Pfam" id="PF13460">
    <property type="entry name" value="NAD_binding_10"/>
    <property type="match status" value="1"/>
</dbReference>
<evidence type="ECO:0000313" key="3">
    <source>
        <dbReference type="Proteomes" id="UP000050443"/>
    </source>
</evidence>